<keyword evidence="1" id="KW-0732">Signal</keyword>
<keyword evidence="3" id="KW-1185">Reference proteome</keyword>
<comment type="caution">
    <text evidence="2">The sequence shown here is derived from an EMBL/GenBank/DDBJ whole genome shotgun (WGS) entry which is preliminary data.</text>
</comment>
<protein>
    <recommendedName>
        <fullName evidence="4">Outer membrane protein beta-barrel domain-containing protein</fullName>
    </recommendedName>
</protein>
<accession>A0ABP8MGN8</accession>
<feature type="chain" id="PRO_5046926506" description="Outer membrane protein beta-barrel domain-containing protein" evidence="1">
    <location>
        <begin position="21"/>
        <end position="194"/>
    </location>
</feature>
<dbReference type="Proteomes" id="UP001501175">
    <property type="component" value="Unassembled WGS sequence"/>
</dbReference>
<evidence type="ECO:0000313" key="3">
    <source>
        <dbReference type="Proteomes" id="UP001501175"/>
    </source>
</evidence>
<name>A0ABP8MGN8_9BACT</name>
<dbReference type="EMBL" id="BAABHD010000005">
    <property type="protein sequence ID" value="GAA4449276.1"/>
    <property type="molecule type" value="Genomic_DNA"/>
</dbReference>
<proteinExistence type="predicted"/>
<reference evidence="3" key="1">
    <citation type="journal article" date="2019" name="Int. J. Syst. Evol. Microbiol.">
        <title>The Global Catalogue of Microorganisms (GCM) 10K type strain sequencing project: providing services to taxonomists for standard genome sequencing and annotation.</title>
        <authorList>
            <consortium name="The Broad Institute Genomics Platform"/>
            <consortium name="The Broad Institute Genome Sequencing Center for Infectious Disease"/>
            <person name="Wu L."/>
            <person name="Ma J."/>
        </authorList>
    </citation>
    <scope>NUCLEOTIDE SEQUENCE [LARGE SCALE GENOMIC DNA]</scope>
    <source>
        <strain evidence="3">JCM 17927</strain>
    </source>
</reference>
<evidence type="ECO:0008006" key="4">
    <source>
        <dbReference type="Google" id="ProtNLM"/>
    </source>
</evidence>
<feature type="signal peptide" evidence="1">
    <location>
        <begin position="1"/>
        <end position="20"/>
    </location>
</feature>
<evidence type="ECO:0000313" key="2">
    <source>
        <dbReference type="EMBL" id="GAA4449276.1"/>
    </source>
</evidence>
<sequence length="194" mass="21495">MKKQIYFSLMLLLLGSSAWAQKPVIKRPFVNYTEIGGLFGRVAFGPSTAEVVANRLNFTAQTFNGVQLTHQLAVGSTVGIDWYTAALLMPVSAGIRYDLARHPRKNVRVFTSADAGYGFAWLHKGSTGYETKGGLMISPGIGLKMGRPGNTAFIMSLSYKRQEADVQKPIGFNDIRREEHRVYNRIAFRVGVSF</sequence>
<gene>
    <name evidence="2" type="ORF">GCM10023189_08510</name>
</gene>
<dbReference type="RefSeq" id="WP_345240903.1">
    <property type="nucleotide sequence ID" value="NZ_BAABHD010000005.1"/>
</dbReference>
<evidence type="ECO:0000256" key="1">
    <source>
        <dbReference type="SAM" id="SignalP"/>
    </source>
</evidence>
<organism evidence="2 3">
    <name type="scientific">Nibrella saemangeumensis</name>
    <dbReference type="NCBI Taxonomy" id="1084526"/>
    <lineage>
        <taxon>Bacteria</taxon>
        <taxon>Pseudomonadati</taxon>
        <taxon>Bacteroidota</taxon>
        <taxon>Cytophagia</taxon>
        <taxon>Cytophagales</taxon>
        <taxon>Spirosomataceae</taxon>
        <taxon>Nibrella</taxon>
    </lineage>
</organism>